<feature type="chain" id="PRO_5022802595" evidence="1">
    <location>
        <begin position="20"/>
        <end position="121"/>
    </location>
</feature>
<keyword evidence="1" id="KW-0732">Signal</keyword>
<sequence length="121" mass="13156">MIVLYVMKLWFLHVWPSLQQEMRTQEVLAAVLQPILKLISDVTTDEYENIILPHFSAASGGSRAGGGGVGGDSWGVRETMGEWIMKPPLSPVVVDIVIALTLAISGHIADETKTAYTPIPL</sequence>
<reference evidence="2 3" key="1">
    <citation type="submission" date="2019-05" db="EMBL/GenBank/DDBJ databases">
        <title>Another draft genome of Portunus trituberculatus and its Hox gene families provides insights of decapod evolution.</title>
        <authorList>
            <person name="Jeong J.-H."/>
            <person name="Song I."/>
            <person name="Kim S."/>
            <person name="Choi T."/>
            <person name="Kim D."/>
            <person name="Ryu S."/>
            <person name="Kim W."/>
        </authorList>
    </citation>
    <scope>NUCLEOTIDE SEQUENCE [LARGE SCALE GENOMIC DNA]</scope>
    <source>
        <tissue evidence="2">Muscle</tissue>
    </source>
</reference>
<comment type="caution">
    <text evidence="2">The sequence shown here is derived from an EMBL/GenBank/DDBJ whole genome shotgun (WGS) entry which is preliminary data.</text>
</comment>
<name>A0A5B7E8A0_PORTR</name>
<dbReference type="Proteomes" id="UP000324222">
    <property type="component" value="Unassembled WGS sequence"/>
</dbReference>
<feature type="signal peptide" evidence="1">
    <location>
        <begin position="1"/>
        <end position="19"/>
    </location>
</feature>
<gene>
    <name evidence="2" type="ORF">E2C01_022872</name>
</gene>
<dbReference type="EMBL" id="VSRR010002104">
    <property type="protein sequence ID" value="MPC29629.1"/>
    <property type="molecule type" value="Genomic_DNA"/>
</dbReference>
<evidence type="ECO:0000313" key="2">
    <source>
        <dbReference type="EMBL" id="MPC29629.1"/>
    </source>
</evidence>
<proteinExistence type="predicted"/>
<dbReference type="OrthoDB" id="79687at2759"/>
<protein>
    <submittedName>
        <fullName evidence="2">Uncharacterized protein</fullName>
    </submittedName>
</protein>
<organism evidence="2 3">
    <name type="scientific">Portunus trituberculatus</name>
    <name type="common">Swimming crab</name>
    <name type="synonym">Neptunus trituberculatus</name>
    <dbReference type="NCBI Taxonomy" id="210409"/>
    <lineage>
        <taxon>Eukaryota</taxon>
        <taxon>Metazoa</taxon>
        <taxon>Ecdysozoa</taxon>
        <taxon>Arthropoda</taxon>
        <taxon>Crustacea</taxon>
        <taxon>Multicrustacea</taxon>
        <taxon>Malacostraca</taxon>
        <taxon>Eumalacostraca</taxon>
        <taxon>Eucarida</taxon>
        <taxon>Decapoda</taxon>
        <taxon>Pleocyemata</taxon>
        <taxon>Brachyura</taxon>
        <taxon>Eubrachyura</taxon>
        <taxon>Portunoidea</taxon>
        <taxon>Portunidae</taxon>
        <taxon>Portuninae</taxon>
        <taxon>Portunus</taxon>
    </lineage>
</organism>
<dbReference type="AlphaFoldDB" id="A0A5B7E8A0"/>
<evidence type="ECO:0000313" key="3">
    <source>
        <dbReference type="Proteomes" id="UP000324222"/>
    </source>
</evidence>
<accession>A0A5B7E8A0</accession>
<evidence type="ECO:0000256" key="1">
    <source>
        <dbReference type="SAM" id="SignalP"/>
    </source>
</evidence>
<keyword evidence="3" id="KW-1185">Reference proteome</keyword>